<evidence type="ECO:0000313" key="2">
    <source>
        <dbReference type="Proteomes" id="UP001055811"/>
    </source>
</evidence>
<evidence type="ECO:0000313" key="1">
    <source>
        <dbReference type="EMBL" id="KAI3723139.1"/>
    </source>
</evidence>
<gene>
    <name evidence="1" type="ORF">L2E82_34523</name>
</gene>
<keyword evidence="2" id="KW-1185">Reference proteome</keyword>
<protein>
    <submittedName>
        <fullName evidence="1">Uncharacterized protein</fullName>
    </submittedName>
</protein>
<dbReference type="Proteomes" id="UP001055811">
    <property type="component" value="Linkage Group LG06"/>
</dbReference>
<accession>A0ACB9BMA2</accession>
<sequence>MAQDNSFTASFYDEFVVRLGNQKGPVPKVHFQDLSASPNGFLTTRVYCDIDKNHLFIQVLSQQRQLGPIPKGYGIRTLPHISEHPGLA</sequence>
<dbReference type="EMBL" id="CM042014">
    <property type="protein sequence ID" value="KAI3723139.1"/>
    <property type="molecule type" value="Genomic_DNA"/>
</dbReference>
<reference evidence="2" key="1">
    <citation type="journal article" date="2022" name="Mol. Ecol. Resour.">
        <title>The genomes of chicory, endive, great burdock and yacon provide insights into Asteraceae palaeo-polyploidization history and plant inulin production.</title>
        <authorList>
            <person name="Fan W."/>
            <person name="Wang S."/>
            <person name="Wang H."/>
            <person name="Wang A."/>
            <person name="Jiang F."/>
            <person name="Liu H."/>
            <person name="Zhao H."/>
            <person name="Xu D."/>
            <person name="Zhang Y."/>
        </authorList>
    </citation>
    <scope>NUCLEOTIDE SEQUENCE [LARGE SCALE GENOMIC DNA]</scope>
    <source>
        <strain evidence="2">cv. Punajuju</strain>
    </source>
</reference>
<comment type="caution">
    <text evidence="1">The sequence shown here is derived from an EMBL/GenBank/DDBJ whole genome shotgun (WGS) entry which is preliminary data.</text>
</comment>
<proteinExistence type="predicted"/>
<name>A0ACB9BMA2_CICIN</name>
<reference evidence="1 2" key="2">
    <citation type="journal article" date="2022" name="Mol. Ecol. Resour.">
        <title>The genomes of chicory, endive, great burdock and yacon provide insights into Asteraceae paleo-polyploidization history and plant inulin production.</title>
        <authorList>
            <person name="Fan W."/>
            <person name="Wang S."/>
            <person name="Wang H."/>
            <person name="Wang A."/>
            <person name="Jiang F."/>
            <person name="Liu H."/>
            <person name="Zhao H."/>
            <person name="Xu D."/>
            <person name="Zhang Y."/>
        </authorList>
    </citation>
    <scope>NUCLEOTIDE SEQUENCE [LARGE SCALE GENOMIC DNA]</scope>
    <source>
        <strain evidence="2">cv. Punajuju</strain>
        <tissue evidence="1">Leaves</tissue>
    </source>
</reference>
<organism evidence="1 2">
    <name type="scientific">Cichorium intybus</name>
    <name type="common">Chicory</name>
    <dbReference type="NCBI Taxonomy" id="13427"/>
    <lineage>
        <taxon>Eukaryota</taxon>
        <taxon>Viridiplantae</taxon>
        <taxon>Streptophyta</taxon>
        <taxon>Embryophyta</taxon>
        <taxon>Tracheophyta</taxon>
        <taxon>Spermatophyta</taxon>
        <taxon>Magnoliopsida</taxon>
        <taxon>eudicotyledons</taxon>
        <taxon>Gunneridae</taxon>
        <taxon>Pentapetalae</taxon>
        <taxon>asterids</taxon>
        <taxon>campanulids</taxon>
        <taxon>Asterales</taxon>
        <taxon>Asteraceae</taxon>
        <taxon>Cichorioideae</taxon>
        <taxon>Cichorieae</taxon>
        <taxon>Cichoriinae</taxon>
        <taxon>Cichorium</taxon>
    </lineage>
</organism>